<dbReference type="Pfam" id="PF00072">
    <property type="entry name" value="Response_reg"/>
    <property type="match status" value="1"/>
</dbReference>
<reference evidence="5" key="1">
    <citation type="submission" date="2017-09" db="EMBL/GenBank/DDBJ databases">
        <title>Depth-based differentiation of microbial function through sediment-hosted aquifers and enrichment of novel symbionts in the deep terrestrial subsurface.</title>
        <authorList>
            <person name="Probst A.J."/>
            <person name="Ladd B."/>
            <person name="Jarett J.K."/>
            <person name="Geller-Mcgrath D.E."/>
            <person name="Sieber C.M.K."/>
            <person name="Emerson J.B."/>
            <person name="Anantharaman K."/>
            <person name="Thomas B.C."/>
            <person name="Malmstrom R."/>
            <person name="Stieglmeier M."/>
            <person name="Klingl A."/>
            <person name="Woyke T."/>
            <person name="Ryan C.M."/>
            <person name="Banfield J.F."/>
        </authorList>
    </citation>
    <scope>NUCLEOTIDE SEQUENCE [LARGE SCALE GENOMIC DNA]</scope>
</reference>
<organism evidence="4 5">
    <name type="scientific">candidate division WWE3 bacterium CG08_land_8_20_14_0_20_41_15</name>
    <dbReference type="NCBI Taxonomy" id="1975086"/>
    <lineage>
        <taxon>Bacteria</taxon>
        <taxon>Katanobacteria</taxon>
    </lineage>
</organism>
<evidence type="ECO:0000313" key="5">
    <source>
        <dbReference type="Proteomes" id="UP000231098"/>
    </source>
</evidence>
<evidence type="ECO:0000313" key="4">
    <source>
        <dbReference type="EMBL" id="PIS21608.1"/>
    </source>
</evidence>
<evidence type="ECO:0000256" key="1">
    <source>
        <dbReference type="ARBA" id="ARBA00022553"/>
    </source>
</evidence>
<dbReference type="InterPro" id="IPR001789">
    <property type="entry name" value="Sig_transdc_resp-reg_receiver"/>
</dbReference>
<evidence type="ECO:0000259" key="3">
    <source>
        <dbReference type="PROSITE" id="PS50110"/>
    </source>
</evidence>
<dbReference type="PROSITE" id="PS50110">
    <property type="entry name" value="RESPONSE_REGULATORY"/>
    <property type="match status" value="1"/>
</dbReference>
<dbReference type="EMBL" id="PEYV01000029">
    <property type="protein sequence ID" value="PIS21608.1"/>
    <property type="molecule type" value="Genomic_DNA"/>
</dbReference>
<accession>A0A2H0XBY4</accession>
<dbReference type="SMART" id="SM00448">
    <property type="entry name" value="REC"/>
    <property type="match status" value="1"/>
</dbReference>
<feature type="modified residue" description="4-aspartylphosphate" evidence="2">
    <location>
        <position position="53"/>
    </location>
</feature>
<feature type="domain" description="Response regulatory" evidence="3">
    <location>
        <begin position="4"/>
        <end position="120"/>
    </location>
</feature>
<sequence length="133" mass="14727">MTKKILIVEDDDSLFAMYEPEFKLRGLALLRASNVEEGLKIARSEKPNVVLMDIVLPDKTGIQALGEMKADPELNKLPVIMLTNFGNEENISKAIDMGAEDFILKYKVVPSEVVDKIEQLLGESNEGMSTTNA</sequence>
<evidence type="ECO:0000256" key="2">
    <source>
        <dbReference type="PROSITE-ProRule" id="PRU00169"/>
    </source>
</evidence>
<dbReference type="PANTHER" id="PTHR44591">
    <property type="entry name" value="STRESS RESPONSE REGULATOR PROTEIN 1"/>
    <property type="match status" value="1"/>
</dbReference>
<dbReference type="GO" id="GO:0000160">
    <property type="term" value="P:phosphorelay signal transduction system"/>
    <property type="evidence" value="ECO:0007669"/>
    <property type="project" value="InterPro"/>
</dbReference>
<dbReference type="Gene3D" id="3.40.50.2300">
    <property type="match status" value="1"/>
</dbReference>
<protein>
    <submittedName>
        <fullName evidence="4">Response regulator</fullName>
    </submittedName>
</protein>
<keyword evidence="1 2" id="KW-0597">Phosphoprotein</keyword>
<dbReference type="Proteomes" id="UP000231098">
    <property type="component" value="Unassembled WGS sequence"/>
</dbReference>
<dbReference type="CDD" id="cd00156">
    <property type="entry name" value="REC"/>
    <property type="match status" value="1"/>
</dbReference>
<gene>
    <name evidence="4" type="ORF">COT51_01700</name>
</gene>
<dbReference type="AlphaFoldDB" id="A0A2H0XBY4"/>
<comment type="caution">
    <text evidence="4">The sequence shown here is derived from an EMBL/GenBank/DDBJ whole genome shotgun (WGS) entry which is preliminary data.</text>
</comment>
<name>A0A2H0XBY4_UNCKA</name>
<proteinExistence type="predicted"/>
<dbReference type="InterPro" id="IPR050595">
    <property type="entry name" value="Bact_response_regulator"/>
</dbReference>
<dbReference type="PANTHER" id="PTHR44591:SF3">
    <property type="entry name" value="RESPONSE REGULATORY DOMAIN-CONTAINING PROTEIN"/>
    <property type="match status" value="1"/>
</dbReference>
<dbReference type="InterPro" id="IPR011006">
    <property type="entry name" value="CheY-like_superfamily"/>
</dbReference>
<dbReference type="SUPFAM" id="SSF52172">
    <property type="entry name" value="CheY-like"/>
    <property type="match status" value="1"/>
</dbReference>